<name>A0A3B0TG34_9ZZZZ</name>
<proteinExistence type="predicted"/>
<protein>
    <recommendedName>
        <fullName evidence="1">SPOR domain-containing protein</fullName>
    </recommendedName>
</protein>
<organism evidence="2">
    <name type="scientific">hydrothermal vent metagenome</name>
    <dbReference type="NCBI Taxonomy" id="652676"/>
    <lineage>
        <taxon>unclassified sequences</taxon>
        <taxon>metagenomes</taxon>
        <taxon>ecological metagenomes</taxon>
    </lineage>
</organism>
<dbReference type="Gene3D" id="3.30.70.1070">
    <property type="entry name" value="Sporulation related repeat"/>
    <property type="match status" value="1"/>
</dbReference>
<dbReference type="PROSITE" id="PS51724">
    <property type="entry name" value="SPOR"/>
    <property type="match status" value="1"/>
</dbReference>
<reference evidence="2" key="1">
    <citation type="submission" date="2018-06" db="EMBL/GenBank/DDBJ databases">
        <authorList>
            <person name="Zhirakovskaya E."/>
        </authorList>
    </citation>
    <scope>NUCLEOTIDE SEQUENCE</scope>
</reference>
<gene>
    <name evidence="2" type="ORF">MNBD_BACTEROID01-1531</name>
</gene>
<feature type="domain" description="SPOR" evidence="1">
    <location>
        <begin position="117"/>
        <end position="195"/>
    </location>
</feature>
<evidence type="ECO:0000259" key="1">
    <source>
        <dbReference type="PROSITE" id="PS51724"/>
    </source>
</evidence>
<dbReference type="EMBL" id="UOEP01000001">
    <property type="protein sequence ID" value="VAW12267.1"/>
    <property type="molecule type" value="Genomic_DNA"/>
</dbReference>
<dbReference type="InterPro" id="IPR007730">
    <property type="entry name" value="SPOR-like_dom"/>
</dbReference>
<sequence length="211" mass="24339">MKLLQVKRFVRMLFMLILSFVVLTTCSTSKKAGKSKTSKLFHIPKKVEKADDLPEHLRNGQSKTEHIVQLFPDAKPEAYQGGETVVADVVANKDAIEANKIKSDYVEEVIRPFTGGPGKPIYYHIVSGSFLTKLYAEMFVRRLQVMGYVNTYMKFADNGFYRVIVQKYPNEVEARQYLQGYRDDNPQYATAWLFYKRDTGNNGQLSFYQYN</sequence>
<dbReference type="AlphaFoldDB" id="A0A3B0TG34"/>
<accession>A0A3B0TG34</accession>
<dbReference type="SUPFAM" id="SSF110997">
    <property type="entry name" value="Sporulation related repeat"/>
    <property type="match status" value="1"/>
</dbReference>
<dbReference type="InterPro" id="IPR036680">
    <property type="entry name" value="SPOR-like_sf"/>
</dbReference>
<dbReference type="GO" id="GO:0042834">
    <property type="term" value="F:peptidoglycan binding"/>
    <property type="evidence" value="ECO:0007669"/>
    <property type="project" value="InterPro"/>
</dbReference>
<evidence type="ECO:0000313" key="2">
    <source>
        <dbReference type="EMBL" id="VAW12267.1"/>
    </source>
</evidence>